<comment type="caution">
    <text evidence="3">The sequence shown here is derived from an EMBL/GenBank/DDBJ whole genome shotgun (WGS) entry which is preliminary data.</text>
</comment>
<feature type="coiled-coil region" evidence="1">
    <location>
        <begin position="340"/>
        <end position="385"/>
    </location>
</feature>
<reference evidence="3" key="1">
    <citation type="submission" date="2021-11" db="EMBL/GenBank/DDBJ databases">
        <authorList>
            <consortium name="Genoscope - CEA"/>
            <person name="William W."/>
        </authorList>
    </citation>
    <scope>NUCLEOTIDE SEQUENCE</scope>
</reference>
<feature type="compositionally biased region" description="Basic and acidic residues" evidence="2">
    <location>
        <begin position="256"/>
        <end position="314"/>
    </location>
</feature>
<evidence type="ECO:0000256" key="2">
    <source>
        <dbReference type="SAM" id="MobiDB-lite"/>
    </source>
</evidence>
<feature type="coiled-coil region" evidence="1">
    <location>
        <begin position="113"/>
        <end position="165"/>
    </location>
</feature>
<organism evidence="3 4">
    <name type="scientific">Pelagomonas calceolata</name>
    <dbReference type="NCBI Taxonomy" id="35677"/>
    <lineage>
        <taxon>Eukaryota</taxon>
        <taxon>Sar</taxon>
        <taxon>Stramenopiles</taxon>
        <taxon>Ochrophyta</taxon>
        <taxon>Pelagophyceae</taxon>
        <taxon>Pelagomonadales</taxon>
        <taxon>Pelagomonadaceae</taxon>
        <taxon>Pelagomonas</taxon>
    </lineage>
</organism>
<feature type="compositionally biased region" description="Polar residues" evidence="2">
    <location>
        <begin position="533"/>
        <end position="542"/>
    </location>
</feature>
<feature type="compositionally biased region" description="Low complexity" evidence="2">
    <location>
        <begin position="315"/>
        <end position="324"/>
    </location>
</feature>
<feature type="coiled-coil region" evidence="1">
    <location>
        <begin position="33"/>
        <end position="67"/>
    </location>
</feature>
<dbReference type="Proteomes" id="UP000789595">
    <property type="component" value="Unassembled WGS sequence"/>
</dbReference>
<proteinExistence type="predicted"/>
<dbReference type="EMBL" id="CAKKNE010000005">
    <property type="protein sequence ID" value="CAH0377252.1"/>
    <property type="molecule type" value="Genomic_DNA"/>
</dbReference>
<evidence type="ECO:0000313" key="4">
    <source>
        <dbReference type="Proteomes" id="UP000789595"/>
    </source>
</evidence>
<feature type="region of interest" description="Disordered" evidence="2">
    <location>
        <begin position="529"/>
        <end position="575"/>
    </location>
</feature>
<feature type="region of interest" description="Disordered" evidence="2">
    <location>
        <begin position="246"/>
        <end position="339"/>
    </location>
</feature>
<evidence type="ECO:0000313" key="3">
    <source>
        <dbReference type="EMBL" id="CAH0377252.1"/>
    </source>
</evidence>
<protein>
    <submittedName>
        <fullName evidence="3">Uncharacterized protein</fullName>
    </submittedName>
</protein>
<name>A0A8J2SZR0_9STRA</name>
<gene>
    <name evidence="3" type="ORF">PECAL_5P18150</name>
</gene>
<accession>A0A8J2SZR0</accession>
<dbReference type="AlphaFoldDB" id="A0A8J2SZR0"/>
<sequence length="575" mass="64551">MAQFTLDPEALAGKYEALREDVQGDRDVMHKRIATLEELNKEAHRKYAELQKKAHELQQQVVFAKAGVPTSSKGIPMMTATKAPLQNVENVPSGENIPSLKRETLASPSSEAMQQTVHVLAETEVALQEARQEHELSTQAHQLEVDNLLDALEKKDRELREQDVRIETLLAFVPDKDVAMVFDGSDKPPTVHDLDADLDAIADGTVSPRHVGRPVIVARFPQKSAEPSSMDIRGGRGEMIEAPDEAIANAPHKPRPRAEKEWRAAAERRRKEAAAQEAPERAQESAVEETKEVVKQETTREVVKEDATVTREEAPTQQAPPTKQEPTKKKTASRWGGAVKQIAENRRKAIEAAHEDALRKRDKQLEELRGEIEKLTEDNKAKDERLYAAARDVVDAKRESVDARARLGRAELDLAVAHRATRSESVNLRQRYEREAQQARLALQAEIRGATVEIREDRDAALKRLEHVESLLKAQGGSENKQLVATKRANKVLMKRVENVNMLRKKEKAGFAQASAELKKEIEKLQKALKKATQPQKENNPQAVLKARRKSKALEEARKYSFAGRPEPSQWYPRG</sequence>
<keyword evidence="4" id="KW-1185">Reference proteome</keyword>
<keyword evidence="1" id="KW-0175">Coiled coil</keyword>
<evidence type="ECO:0000256" key="1">
    <source>
        <dbReference type="SAM" id="Coils"/>
    </source>
</evidence>